<evidence type="ECO:0000256" key="2">
    <source>
        <dbReference type="ARBA" id="ARBA00011073"/>
    </source>
</evidence>
<keyword evidence="6 8" id="KW-0720">Serine protease</keyword>
<protein>
    <recommendedName>
        <fullName evidence="3">alpha-amylase</fullName>
        <ecNumber evidence="3">3.2.1.1</ecNumber>
    </recommendedName>
    <alternativeName>
        <fullName evidence="7">1,4-alpha-D-glucan glucanohydrolase</fullName>
    </alternativeName>
</protein>
<dbReference type="InterPro" id="IPR015500">
    <property type="entry name" value="Peptidase_S8_subtilisin-rel"/>
</dbReference>
<evidence type="ECO:0000256" key="3">
    <source>
        <dbReference type="ARBA" id="ARBA00012595"/>
    </source>
</evidence>
<keyword evidence="5 8" id="KW-0378">Hydrolase</keyword>
<feature type="active site" description="Charge relay system" evidence="8">
    <location>
        <position position="421"/>
    </location>
</feature>
<dbReference type="RefSeq" id="WP_260194181.1">
    <property type="nucleotide sequence ID" value="NZ_JAFFZE010000018.1"/>
</dbReference>
<dbReference type="Pfam" id="PF13620">
    <property type="entry name" value="CarboxypepD_reg"/>
    <property type="match status" value="2"/>
</dbReference>
<dbReference type="SUPFAM" id="SSF49464">
    <property type="entry name" value="Carboxypeptidase regulatory domain-like"/>
    <property type="match status" value="1"/>
</dbReference>
<evidence type="ECO:0000313" key="11">
    <source>
        <dbReference type="EMBL" id="MCT2586364.1"/>
    </source>
</evidence>
<keyword evidence="12" id="KW-1185">Reference proteome</keyword>
<dbReference type="PANTHER" id="PTHR43806:SF11">
    <property type="entry name" value="CEREVISIN-RELATED"/>
    <property type="match status" value="1"/>
</dbReference>
<dbReference type="PROSITE" id="PS51892">
    <property type="entry name" value="SUBTILASE"/>
    <property type="match status" value="1"/>
</dbReference>
<dbReference type="InterPro" id="IPR000209">
    <property type="entry name" value="Peptidase_S8/S53_dom"/>
</dbReference>
<reference evidence="11 12" key="1">
    <citation type="submission" date="2021-02" db="EMBL/GenBank/DDBJ databases">
        <title>Actinophytocola xerophila sp. nov., isolated from soil of cotton cropping field.</title>
        <authorList>
            <person name="Huang R."/>
            <person name="Chen X."/>
            <person name="Ge X."/>
            <person name="Liu W."/>
        </authorList>
    </citation>
    <scope>NUCLEOTIDE SEQUENCE [LARGE SCALE GENOMIC DNA]</scope>
    <source>
        <strain evidence="11 12">S1-96</strain>
    </source>
</reference>
<dbReference type="InterPro" id="IPR050131">
    <property type="entry name" value="Peptidase_S8_subtilisin-like"/>
</dbReference>
<dbReference type="SUPFAM" id="SSF49452">
    <property type="entry name" value="Starch-binding domain-like"/>
    <property type="match status" value="1"/>
</dbReference>
<feature type="domain" description="Peptidase S8/S53" evidence="9">
    <location>
        <begin position="183"/>
        <end position="472"/>
    </location>
</feature>
<dbReference type="InterPro" id="IPR013783">
    <property type="entry name" value="Ig-like_fold"/>
</dbReference>
<feature type="active site" description="Charge relay system" evidence="8">
    <location>
        <position position="240"/>
    </location>
</feature>
<dbReference type="InterPro" id="IPR023828">
    <property type="entry name" value="Peptidase_S8_Ser-AS"/>
</dbReference>
<gene>
    <name evidence="11" type="ORF">JT362_24900</name>
</gene>
<proteinExistence type="inferred from homology"/>
<feature type="active site" description="Charge relay system" evidence="8">
    <location>
        <position position="192"/>
    </location>
</feature>
<dbReference type="InterPro" id="IPR011635">
    <property type="entry name" value="CARDB"/>
</dbReference>
<evidence type="ECO:0000256" key="7">
    <source>
        <dbReference type="ARBA" id="ARBA00030238"/>
    </source>
</evidence>
<dbReference type="Gene3D" id="2.60.40.10">
    <property type="entry name" value="Immunoglobulins"/>
    <property type="match status" value="1"/>
</dbReference>
<dbReference type="PRINTS" id="PR00723">
    <property type="entry name" value="SUBTILISIN"/>
</dbReference>
<dbReference type="SUPFAM" id="SSF52743">
    <property type="entry name" value="Subtilisin-like"/>
    <property type="match status" value="1"/>
</dbReference>
<keyword evidence="4 8" id="KW-0645">Protease</keyword>
<dbReference type="Proteomes" id="UP001156441">
    <property type="component" value="Unassembled WGS sequence"/>
</dbReference>
<comment type="similarity">
    <text evidence="2 8">Belongs to the peptidase S8 family.</text>
</comment>
<organism evidence="11 12">
    <name type="scientific">Actinophytocola gossypii</name>
    <dbReference type="NCBI Taxonomy" id="2812003"/>
    <lineage>
        <taxon>Bacteria</taxon>
        <taxon>Bacillati</taxon>
        <taxon>Actinomycetota</taxon>
        <taxon>Actinomycetes</taxon>
        <taxon>Pseudonocardiales</taxon>
        <taxon>Pseudonocardiaceae</taxon>
    </lineage>
</organism>
<evidence type="ECO:0000259" key="10">
    <source>
        <dbReference type="Pfam" id="PF07705"/>
    </source>
</evidence>
<dbReference type="InterPro" id="IPR008969">
    <property type="entry name" value="CarboxyPept-like_regulatory"/>
</dbReference>
<dbReference type="Gene3D" id="2.60.40.1120">
    <property type="entry name" value="Carboxypeptidase-like, regulatory domain"/>
    <property type="match status" value="2"/>
</dbReference>
<comment type="catalytic activity">
    <reaction evidence="1">
        <text>Endohydrolysis of (1-&gt;4)-alpha-D-glucosidic linkages in polysaccharides containing three or more (1-&gt;4)-alpha-linked D-glucose units.</text>
        <dbReference type="EC" id="3.2.1.1"/>
    </reaction>
</comment>
<evidence type="ECO:0000313" key="12">
    <source>
        <dbReference type="Proteomes" id="UP001156441"/>
    </source>
</evidence>
<evidence type="ECO:0000256" key="1">
    <source>
        <dbReference type="ARBA" id="ARBA00000548"/>
    </source>
</evidence>
<feature type="domain" description="CARDB" evidence="10">
    <location>
        <begin position="885"/>
        <end position="955"/>
    </location>
</feature>
<dbReference type="EMBL" id="JAFFZE010000018">
    <property type="protein sequence ID" value="MCT2586364.1"/>
    <property type="molecule type" value="Genomic_DNA"/>
</dbReference>
<dbReference type="PANTHER" id="PTHR43806">
    <property type="entry name" value="PEPTIDASE S8"/>
    <property type="match status" value="1"/>
</dbReference>
<dbReference type="Pfam" id="PF07705">
    <property type="entry name" value="CARDB"/>
    <property type="match status" value="1"/>
</dbReference>
<dbReference type="Pfam" id="PF00082">
    <property type="entry name" value="Peptidase_S8"/>
    <property type="match status" value="1"/>
</dbReference>
<accession>A0ABT2JEQ8</accession>
<evidence type="ECO:0000259" key="9">
    <source>
        <dbReference type="Pfam" id="PF00082"/>
    </source>
</evidence>
<dbReference type="EC" id="3.2.1.1" evidence="3"/>
<comment type="caution">
    <text evidence="11">The sequence shown here is derived from an EMBL/GenBank/DDBJ whole genome shotgun (WGS) entry which is preliminary data.</text>
</comment>
<evidence type="ECO:0000256" key="6">
    <source>
        <dbReference type="ARBA" id="ARBA00022825"/>
    </source>
</evidence>
<evidence type="ECO:0000256" key="8">
    <source>
        <dbReference type="PROSITE-ProRule" id="PRU01240"/>
    </source>
</evidence>
<name>A0ABT2JEQ8_9PSEU</name>
<dbReference type="InterPro" id="IPR013784">
    <property type="entry name" value="Carb-bd-like_fold"/>
</dbReference>
<sequence length="1427" mass="147771">MPRPSLLRSRRRPSARPWVAIAAAAGLFVTLSPSFQPNSPTPAPIAPELSAQVAAAEEGEAVRALLMLPNTADLDGDRTEVLDTLRDHAAESQAAVEQAMSGDATVVNRFWITNMLLVEFPASTTSLNALAAVPGVERVIPNFELTAPDPAPSGADLTPNADLAWGVEKVEAARVWDELGIDGAGIRVATLDTGVDISHPDLAGKMVTDDPSDPSHPGGWMEFDSAGGLVASNPHDTAYHGTHVAGTIHGGATSGTAIGVAPGAEMMHGIVIPGGGGSFAQVAAGMQWAIAPTDAAGNPAGRPADVVNMSLGANGFHEEMIAPTRAMRAAGTFPAFAIGNNCVTGGTGSPGNVFEAVGVGATDINDNVAGFSCGGVVQKNQWTDPPAEWPDSWIKPDISAPGADVYSASPGGGYRTLSGTSMATPHTAGVVALMLSAAGALPVDDTLNVLADTAFWDDRHSDDRPDTRFGAGRINAFEATRFVALNSGLEGTVTDAATGDPVDGATVTIEPGGRGVVTGDDGTFTTRLEPGTYSITVDAFGYQQGAVSTVEVTEGSFATVAVELTALPSGQITGTATLDASGAGLPGVTVQVLDVPAELSAVTGADGTYTITGVPEGDYRVAADHSSFRAPAAVDVSVTAGQSATADFSFGVPPRSVAVVDSSSTRANEYRDVVFAPRGIEMVHYDWDELADAAQHATVVLAYGSMSGDYDQAAFQAFLDATDANGAGVIFTDHAFGTGNGIKQLSEHTGQPVSVGSSTTSGDAESFYEVTSAHPIVDGYAVGDRIPIDNSTQAKWVAWFDGYEGDGRQIIGGLGRTEDGVLGGGIGVDERANNRHVLLSTHGASSTRGPVDWTPEATDLFLNAITWASPSPDPNQPYYALHDLSVSPGLVKASENVDVSVQVKNVGMTAGTYNAVLRVDGAVHETTPVQLDPGESRTVEWTIDPEELGTYDVQVGQLSGSFRVRAPIVDLAASTVNAPGAAAVGPLAGATVELIADGQVRPLGTTDAEGNLSFEIPAPVGRYTLVVRKPTPADGGAGYLLHREITVIDDEAISFAPRVLAGGSAGAQSIGDDFAVRANIELDAADARHTGSVFLRPSGTAPHGYRYEPGTLIATLDRYEAVTVHQVQHLEQDWFVPSTVVGGLDWIDPFDTGFSFGGPAAVTVGDVTVAEDGQASVDWSVTDAHGVPFATVMASDVRPFLSLPERAALEDVEGLVRAAAPNELKPILRLFAPDGTPVRAGSVEWDARPFTFTLDPATPDGAYRLALDVDTGGYSGDLTGEATLQVGPPAVADVTVSDTRGAIEPGKHTRFEVKATNSGTADSGPMAWTVRIAADHRLAPRDVVLRLRVDDTWQRVRLTRDGEALTGTVVADASVAAGEARTWQMSLLLRDAGTFTVTDTFTGEGIAVNNADELRVLAPDTEPVGVR</sequence>
<evidence type="ECO:0000256" key="4">
    <source>
        <dbReference type="ARBA" id="ARBA00022670"/>
    </source>
</evidence>
<evidence type="ECO:0000256" key="5">
    <source>
        <dbReference type="ARBA" id="ARBA00022801"/>
    </source>
</evidence>
<dbReference type="PROSITE" id="PS00138">
    <property type="entry name" value="SUBTILASE_SER"/>
    <property type="match status" value="1"/>
</dbReference>
<dbReference type="InterPro" id="IPR036852">
    <property type="entry name" value="Peptidase_S8/S53_dom_sf"/>
</dbReference>
<dbReference type="Gene3D" id="3.40.50.200">
    <property type="entry name" value="Peptidase S8/S53 domain"/>
    <property type="match status" value="1"/>
</dbReference>